<proteinExistence type="predicted"/>
<dbReference type="RefSeq" id="WP_045829903.1">
    <property type="nucleotide sequence ID" value="NZ_JZRB01000025.1"/>
</dbReference>
<dbReference type="PATRIC" id="fig|345309.4.peg.1836"/>
<reference evidence="1 2" key="1">
    <citation type="submission" date="2015-03" db="EMBL/GenBank/DDBJ databases">
        <title>Draft genome sequence of Luteibacter yeojuensis strain SU11.</title>
        <authorList>
            <person name="Sulaiman J."/>
            <person name="Priya K."/>
            <person name="Chan K.-G."/>
        </authorList>
    </citation>
    <scope>NUCLEOTIDE SEQUENCE [LARGE SCALE GENOMIC DNA]</scope>
    <source>
        <strain evidence="1 2">SU11</strain>
    </source>
</reference>
<name>A0A0F3KNH4_9GAMM</name>
<dbReference type="AlphaFoldDB" id="A0A0F3KNH4"/>
<dbReference type="EMBL" id="JZRB01000025">
    <property type="protein sequence ID" value="KJV32537.1"/>
    <property type="molecule type" value="Genomic_DNA"/>
</dbReference>
<comment type="caution">
    <text evidence="1">The sequence shown here is derived from an EMBL/GenBank/DDBJ whole genome shotgun (WGS) entry which is preliminary data.</text>
</comment>
<sequence length="142" mass="15577">MNAIKPGALRQRPWSLLVAGDLTPNREVLDEVENVFELNPSIPGLELRAEDGRTCTVVRDYPAGHTAEVDDALEVIFAEQGELAEIVVLGQEARPAHTATRAAPYWHRDGKAIADISEKMEAGEISPAEAIDMLKSLFETDR</sequence>
<organism evidence="1 2">
    <name type="scientific">Luteibacter yeojuensis</name>
    <dbReference type="NCBI Taxonomy" id="345309"/>
    <lineage>
        <taxon>Bacteria</taxon>
        <taxon>Pseudomonadati</taxon>
        <taxon>Pseudomonadota</taxon>
        <taxon>Gammaproteobacteria</taxon>
        <taxon>Lysobacterales</taxon>
        <taxon>Rhodanobacteraceae</taxon>
        <taxon>Luteibacter</taxon>
    </lineage>
</organism>
<evidence type="ECO:0000313" key="2">
    <source>
        <dbReference type="Proteomes" id="UP000033651"/>
    </source>
</evidence>
<gene>
    <name evidence="1" type="ORF">VI08_12455</name>
</gene>
<evidence type="ECO:0000313" key="1">
    <source>
        <dbReference type="EMBL" id="KJV32537.1"/>
    </source>
</evidence>
<protein>
    <submittedName>
        <fullName evidence="1">Uncharacterized protein</fullName>
    </submittedName>
</protein>
<dbReference type="Proteomes" id="UP000033651">
    <property type="component" value="Unassembled WGS sequence"/>
</dbReference>
<keyword evidence="2" id="KW-1185">Reference proteome</keyword>
<dbReference type="OrthoDB" id="5950369at2"/>
<accession>A0A0F3KNH4</accession>